<dbReference type="RefSeq" id="WP_210661055.1">
    <property type="nucleotide sequence ID" value="NZ_JAGKQQ010000001.1"/>
</dbReference>
<dbReference type="PANTHER" id="PTHR43798">
    <property type="entry name" value="MONOACYLGLYCEROL LIPASE"/>
    <property type="match status" value="1"/>
</dbReference>
<proteinExistence type="predicted"/>
<dbReference type="InterPro" id="IPR000639">
    <property type="entry name" value="Epox_hydrolase-like"/>
</dbReference>
<sequence>MGDTRATENGTGLFLSAEVLWHETPTARIAYRRIGRGPALVFLHGWPLWSFTFRKLLPHLVDHYTCYLIDLPGGGDTVWTRDTDFTWPGQAASVKSLLEELALGEYFLFGQDSGAMIARHLCLLDGQRIRKFVMTNTEVPGHRPPYLPAYRVLTYLPGASLSTRISLAMGWFLRSDLGFGASLDPELIDGEFRDHIIRPLVRSRYRARGHLRFLRGWSWRVLDHWREFHARISAPVLLIWGAADRTFPLALANTMAEQFRPSRAEVCAIEGAHLFVHEEQPERVAAEVRRFLSA</sequence>
<keyword evidence="2" id="KW-0378">Hydrolase</keyword>
<dbReference type="PRINTS" id="PR00412">
    <property type="entry name" value="EPOXHYDRLASE"/>
</dbReference>
<evidence type="ECO:0000313" key="3">
    <source>
        <dbReference type="Proteomes" id="UP000676565"/>
    </source>
</evidence>
<dbReference type="InterPro" id="IPR000073">
    <property type="entry name" value="AB_hydrolase_1"/>
</dbReference>
<dbReference type="InterPro" id="IPR029058">
    <property type="entry name" value="AB_hydrolase_fold"/>
</dbReference>
<evidence type="ECO:0000259" key="1">
    <source>
        <dbReference type="Pfam" id="PF00561"/>
    </source>
</evidence>
<reference evidence="2 3" key="1">
    <citation type="submission" date="2021-04" db="EMBL/GenBank/DDBJ databases">
        <authorList>
            <person name="Ivanova A."/>
        </authorList>
    </citation>
    <scope>NUCLEOTIDE SEQUENCE [LARGE SCALE GENOMIC DNA]</scope>
    <source>
        <strain evidence="2 3">G18</strain>
    </source>
</reference>
<feature type="domain" description="AB hydrolase-1" evidence="1">
    <location>
        <begin position="38"/>
        <end position="278"/>
    </location>
</feature>
<protein>
    <submittedName>
        <fullName evidence="2">Alpha/beta hydrolase</fullName>
    </submittedName>
</protein>
<accession>A0ABS5C243</accession>
<dbReference type="InterPro" id="IPR050266">
    <property type="entry name" value="AB_hydrolase_sf"/>
</dbReference>
<name>A0ABS5C243_9BACT</name>
<dbReference type="GO" id="GO:0016787">
    <property type="term" value="F:hydrolase activity"/>
    <property type="evidence" value="ECO:0007669"/>
    <property type="project" value="UniProtKB-KW"/>
</dbReference>
<dbReference type="Pfam" id="PF00561">
    <property type="entry name" value="Abhydrolase_1"/>
    <property type="match status" value="1"/>
</dbReference>
<keyword evidence="3" id="KW-1185">Reference proteome</keyword>
<dbReference type="EMBL" id="JAGKQQ010000001">
    <property type="protein sequence ID" value="MBP3960052.1"/>
    <property type="molecule type" value="Genomic_DNA"/>
</dbReference>
<gene>
    <name evidence="2" type="ORF">J8F10_32900</name>
</gene>
<organism evidence="2 3">
    <name type="scientific">Gemmata palustris</name>
    <dbReference type="NCBI Taxonomy" id="2822762"/>
    <lineage>
        <taxon>Bacteria</taxon>
        <taxon>Pseudomonadati</taxon>
        <taxon>Planctomycetota</taxon>
        <taxon>Planctomycetia</taxon>
        <taxon>Gemmatales</taxon>
        <taxon>Gemmataceae</taxon>
        <taxon>Gemmata</taxon>
    </lineage>
</organism>
<comment type="caution">
    <text evidence="2">The sequence shown here is derived from an EMBL/GenBank/DDBJ whole genome shotgun (WGS) entry which is preliminary data.</text>
</comment>
<evidence type="ECO:0000313" key="2">
    <source>
        <dbReference type="EMBL" id="MBP3960052.1"/>
    </source>
</evidence>
<dbReference type="Gene3D" id="3.40.50.1820">
    <property type="entry name" value="alpha/beta hydrolase"/>
    <property type="match status" value="1"/>
</dbReference>
<dbReference type="Proteomes" id="UP000676565">
    <property type="component" value="Unassembled WGS sequence"/>
</dbReference>
<dbReference type="SUPFAM" id="SSF53474">
    <property type="entry name" value="alpha/beta-Hydrolases"/>
    <property type="match status" value="1"/>
</dbReference>